<reference evidence="1" key="1">
    <citation type="journal article" date="2015" name="Nature">
        <title>Complex archaea that bridge the gap between prokaryotes and eukaryotes.</title>
        <authorList>
            <person name="Spang A."/>
            <person name="Saw J.H."/>
            <person name="Jorgensen S.L."/>
            <person name="Zaremba-Niedzwiedzka K."/>
            <person name="Martijn J."/>
            <person name="Lind A.E."/>
            <person name="van Eijk R."/>
            <person name="Schleper C."/>
            <person name="Guy L."/>
            <person name="Ettema T.J."/>
        </authorList>
    </citation>
    <scope>NUCLEOTIDE SEQUENCE</scope>
</reference>
<sequence length="126" mass="14404">MDYEFSTPLYFDSLEFAQAFYELVKTQGCSHVLDIFSKADHVDIDNFPKIFKFVAVSQPDGDIVRLWVETCSTPAGSTYIEIFLPVACELLAIMTNDLVRIYLSDRNGNAHLEKYLRKKLTASMHL</sequence>
<proteinExistence type="predicted"/>
<gene>
    <name evidence="1" type="ORF">LCGC14_0143610</name>
</gene>
<name>A0A0F9VFT2_9ZZZZ</name>
<evidence type="ECO:0000313" key="1">
    <source>
        <dbReference type="EMBL" id="KKN98682.1"/>
    </source>
</evidence>
<dbReference type="EMBL" id="LAZR01000050">
    <property type="protein sequence ID" value="KKN98682.1"/>
    <property type="molecule type" value="Genomic_DNA"/>
</dbReference>
<accession>A0A0F9VFT2</accession>
<comment type="caution">
    <text evidence="1">The sequence shown here is derived from an EMBL/GenBank/DDBJ whole genome shotgun (WGS) entry which is preliminary data.</text>
</comment>
<dbReference type="AlphaFoldDB" id="A0A0F9VFT2"/>
<protein>
    <submittedName>
        <fullName evidence="1">Uncharacterized protein</fullName>
    </submittedName>
</protein>
<organism evidence="1">
    <name type="scientific">marine sediment metagenome</name>
    <dbReference type="NCBI Taxonomy" id="412755"/>
    <lineage>
        <taxon>unclassified sequences</taxon>
        <taxon>metagenomes</taxon>
        <taxon>ecological metagenomes</taxon>
    </lineage>
</organism>